<dbReference type="GO" id="GO:0000150">
    <property type="term" value="F:DNA strand exchange activity"/>
    <property type="evidence" value="ECO:0007669"/>
    <property type="project" value="InterPro"/>
</dbReference>
<dbReference type="AlphaFoldDB" id="A0A6N9JK70"/>
<evidence type="ECO:0000256" key="1">
    <source>
        <dbReference type="ARBA" id="ARBA00009913"/>
    </source>
</evidence>
<dbReference type="InterPro" id="IPR006118">
    <property type="entry name" value="Recombinase_CS"/>
</dbReference>
<dbReference type="EMBL" id="WWSR01000008">
    <property type="protein sequence ID" value="MZJ39395.1"/>
    <property type="molecule type" value="Genomic_DNA"/>
</dbReference>
<evidence type="ECO:0000313" key="9">
    <source>
        <dbReference type="Proteomes" id="UP000469380"/>
    </source>
</evidence>
<evidence type="ECO:0000313" key="8">
    <source>
        <dbReference type="EMBL" id="MZJ39395.1"/>
    </source>
</evidence>
<dbReference type="SMART" id="SM00857">
    <property type="entry name" value="Resolvase"/>
    <property type="match status" value="1"/>
</dbReference>
<keyword evidence="2" id="KW-0229">DNA integration</keyword>
<dbReference type="PANTHER" id="PTHR30461">
    <property type="entry name" value="DNA-INVERTASE FROM LAMBDOID PROPHAGE"/>
    <property type="match status" value="1"/>
</dbReference>
<dbReference type="InterPro" id="IPR050639">
    <property type="entry name" value="SSR_resolvase"/>
</dbReference>
<dbReference type="RefSeq" id="WP_161160374.1">
    <property type="nucleotide sequence ID" value="NZ_WWSR01000008.1"/>
</dbReference>
<feature type="domain" description="Resolvase/invertase-type recombinase catalytic" evidence="7">
    <location>
        <begin position="4"/>
        <end position="149"/>
    </location>
</feature>
<gene>
    <name evidence="8" type="ORF">GT464_05420</name>
</gene>
<dbReference type="PROSITE" id="PS51736">
    <property type="entry name" value="RECOMBINASES_3"/>
    <property type="match status" value="1"/>
</dbReference>
<evidence type="ECO:0000256" key="6">
    <source>
        <dbReference type="PROSITE-ProRule" id="PRU10137"/>
    </source>
</evidence>
<proteinExistence type="inferred from homology"/>
<dbReference type="Pfam" id="PF00239">
    <property type="entry name" value="Resolvase"/>
    <property type="match status" value="1"/>
</dbReference>
<comment type="caution">
    <text evidence="8">The sequence shown here is derived from an EMBL/GenBank/DDBJ whole genome shotgun (WGS) entry which is preliminary data.</text>
</comment>
<accession>A0A6N9JK70</accession>
<sequence>MDNRIFGYARVSSADQNLDRQLDALGRFPVQRDQIYADKASGKDFKRPQYQRLLRRLREGDVLVIKSIDRLGRNYREVLDEWRRITVDRHAAIVVLDMPLLDTREQLDGITGTFMADLVLQILSYVAQLERENIKQRQAEGIASARLRGVRFGRPALERPDSYSDVIKSFEGGEVTRQEAATLLNVSTSTFDRWRRADTTGFDRSPSVRPL</sequence>
<dbReference type="PROSITE" id="PS00397">
    <property type="entry name" value="RECOMBINASES_1"/>
    <property type="match status" value="1"/>
</dbReference>
<dbReference type="Gene3D" id="3.40.50.1390">
    <property type="entry name" value="Resolvase, N-terminal catalytic domain"/>
    <property type="match status" value="1"/>
</dbReference>
<feature type="active site" description="O-(5'-phospho-DNA)-serine intermediate" evidence="5 6">
    <location>
        <position position="12"/>
    </location>
</feature>
<dbReference type="InterPro" id="IPR036162">
    <property type="entry name" value="Resolvase-like_N_sf"/>
</dbReference>
<evidence type="ECO:0000256" key="4">
    <source>
        <dbReference type="ARBA" id="ARBA00023172"/>
    </source>
</evidence>
<comment type="similarity">
    <text evidence="1">Belongs to the site-specific recombinase resolvase family.</text>
</comment>
<dbReference type="InterPro" id="IPR006119">
    <property type="entry name" value="Resolv_N"/>
</dbReference>
<evidence type="ECO:0000259" key="7">
    <source>
        <dbReference type="PROSITE" id="PS51736"/>
    </source>
</evidence>
<protein>
    <submittedName>
        <fullName evidence="8">Recombinase family protein</fullName>
    </submittedName>
</protein>
<reference evidence="8 9" key="1">
    <citation type="journal article" date="2019" name="Nat. Med.">
        <title>A library of human gut bacterial isolates paired with longitudinal multiomics data enables mechanistic microbiome research.</title>
        <authorList>
            <person name="Poyet M."/>
            <person name="Groussin M."/>
            <person name="Gibbons S.M."/>
            <person name="Avila-Pacheco J."/>
            <person name="Jiang X."/>
            <person name="Kearney S.M."/>
            <person name="Perrotta A.R."/>
            <person name="Berdy B."/>
            <person name="Zhao S."/>
            <person name="Lieberman T.D."/>
            <person name="Swanson P.K."/>
            <person name="Smith M."/>
            <person name="Roesemann S."/>
            <person name="Alexander J.E."/>
            <person name="Rich S.A."/>
            <person name="Livny J."/>
            <person name="Vlamakis H."/>
            <person name="Clish C."/>
            <person name="Bullock K."/>
            <person name="Deik A."/>
            <person name="Scott J."/>
            <person name="Pierce K.A."/>
            <person name="Xavier R.J."/>
            <person name="Alm E.J."/>
        </authorList>
    </citation>
    <scope>NUCLEOTIDE SEQUENCE [LARGE SCALE GENOMIC DNA]</scope>
    <source>
        <strain evidence="8 9">BIOML-A20</strain>
    </source>
</reference>
<dbReference type="GO" id="GO:0015074">
    <property type="term" value="P:DNA integration"/>
    <property type="evidence" value="ECO:0007669"/>
    <property type="project" value="UniProtKB-KW"/>
</dbReference>
<evidence type="ECO:0000256" key="3">
    <source>
        <dbReference type="ARBA" id="ARBA00023125"/>
    </source>
</evidence>
<dbReference type="CDD" id="cd03768">
    <property type="entry name" value="SR_ResInv"/>
    <property type="match status" value="1"/>
</dbReference>
<keyword evidence="4" id="KW-0233">DNA recombination</keyword>
<dbReference type="SUPFAM" id="SSF53041">
    <property type="entry name" value="Resolvase-like"/>
    <property type="match status" value="1"/>
</dbReference>
<organism evidence="8 9">
    <name type="scientific">Collinsella aerofaciens</name>
    <dbReference type="NCBI Taxonomy" id="74426"/>
    <lineage>
        <taxon>Bacteria</taxon>
        <taxon>Bacillati</taxon>
        <taxon>Actinomycetota</taxon>
        <taxon>Coriobacteriia</taxon>
        <taxon>Coriobacteriales</taxon>
        <taxon>Coriobacteriaceae</taxon>
        <taxon>Collinsella</taxon>
    </lineage>
</organism>
<dbReference type="PANTHER" id="PTHR30461:SF26">
    <property type="entry name" value="RESOLVASE HOMOLOG YNEB"/>
    <property type="match status" value="1"/>
</dbReference>
<evidence type="ECO:0000256" key="5">
    <source>
        <dbReference type="PIRSR" id="PIRSR606118-50"/>
    </source>
</evidence>
<evidence type="ECO:0000256" key="2">
    <source>
        <dbReference type="ARBA" id="ARBA00022908"/>
    </source>
</evidence>
<dbReference type="PROSITE" id="PS00398">
    <property type="entry name" value="RECOMBINASES_2"/>
    <property type="match status" value="1"/>
</dbReference>
<name>A0A6N9JK70_9ACTN</name>
<dbReference type="GO" id="GO:0003677">
    <property type="term" value="F:DNA binding"/>
    <property type="evidence" value="ECO:0007669"/>
    <property type="project" value="UniProtKB-KW"/>
</dbReference>
<keyword evidence="3" id="KW-0238">DNA-binding</keyword>
<dbReference type="Proteomes" id="UP000469380">
    <property type="component" value="Unassembled WGS sequence"/>
</dbReference>